<sequence>MSDPTVPGSYVVVLTGAPGTARAASAVARAQALGATIEHRYDNALNGFAARLTPDQLAAVRDDPDVAYVAPTCGPPWTRPPAPRSRRLPRYGGWTGWTSASCHWTTGTTTA</sequence>
<evidence type="ECO:0000313" key="3">
    <source>
        <dbReference type="Proteomes" id="UP000482960"/>
    </source>
</evidence>
<evidence type="ECO:0000313" key="2">
    <source>
        <dbReference type="EMBL" id="GFJ95515.1"/>
    </source>
</evidence>
<reference evidence="2 3" key="2">
    <citation type="submission" date="2020-03" db="EMBL/GenBank/DDBJ databases">
        <authorList>
            <person name="Ichikawa N."/>
            <person name="Kimura A."/>
            <person name="Kitahashi Y."/>
            <person name="Uohara A."/>
        </authorList>
    </citation>
    <scope>NUCLEOTIDE SEQUENCE [LARGE SCALE GENOMIC DNA]</scope>
    <source>
        <strain evidence="2 3">NBRC 108638</strain>
    </source>
</reference>
<keyword evidence="3" id="KW-1185">Reference proteome</keyword>
<comment type="caution">
    <text evidence="2">The sequence shown here is derived from an EMBL/GenBank/DDBJ whole genome shotgun (WGS) entry which is preliminary data.</text>
</comment>
<dbReference type="Pfam" id="PF05922">
    <property type="entry name" value="Inhibitor_I9"/>
    <property type="match status" value="1"/>
</dbReference>
<dbReference type="InterPro" id="IPR010259">
    <property type="entry name" value="S8pro/Inhibitor_I9"/>
</dbReference>
<evidence type="ECO:0000259" key="1">
    <source>
        <dbReference type="Pfam" id="PF05922"/>
    </source>
</evidence>
<gene>
    <name evidence="2" type="ORF">Prum_091570</name>
</gene>
<dbReference type="RefSeq" id="WP_246278493.1">
    <property type="nucleotide sequence ID" value="NZ_BLPG01000001.1"/>
</dbReference>
<name>A0A6V8LRY6_9ACTN</name>
<proteinExistence type="predicted"/>
<protein>
    <recommendedName>
        <fullName evidence="1">Inhibitor I9 domain-containing protein</fullName>
    </recommendedName>
</protein>
<organism evidence="2 3">
    <name type="scientific">Phytohabitans rumicis</name>
    <dbReference type="NCBI Taxonomy" id="1076125"/>
    <lineage>
        <taxon>Bacteria</taxon>
        <taxon>Bacillati</taxon>
        <taxon>Actinomycetota</taxon>
        <taxon>Actinomycetes</taxon>
        <taxon>Micromonosporales</taxon>
        <taxon>Micromonosporaceae</taxon>
    </lineage>
</organism>
<dbReference type="SUPFAM" id="SSF54897">
    <property type="entry name" value="Protease propeptides/inhibitors"/>
    <property type="match status" value="1"/>
</dbReference>
<dbReference type="Proteomes" id="UP000482960">
    <property type="component" value="Unassembled WGS sequence"/>
</dbReference>
<feature type="domain" description="Inhibitor I9" evidence="1">
    <location>
        <begin position="31"/>
        <end position="71"/>
    </location>
</feature>
<accession>A0A6V8LRY6</accession>
<dbReference type="InterPro" id="IPR037045">
    <property type="entry name" value="S8pro/Inhibitor_I9_sf"/>
</dbReference>
<reference evidence="2 3" key="1">
    <citation type="submission" date="2020-03" db="EMBL/GenBank/DDBJ databases">
        <title>Whole genome shotgun sequence of Phytohabitans rumicis NBRC 108638.</title>
        <authorList>
            <person name="Komaki H."/>
            <person name="Tamura T."/>
        </authorList>
    </citation>
    <scope>NUCLEOTIDE SEQUENCE [LARGE SCALE GENOMIC DNA]</scope>
    <source>
        <strain evidence="2 3">NBRC 108638</strain>
    </source>
</reference>
<dbReference type="AlphaFoldDB" id="A0A6V8LRY6"/>
<dbReference type="Gene3D" id="3.30.70.80">
    <property type="entry name" value="Peptidase S8 propeptide/proteinase inhibitor I9"/>
    <property type="match status" value="1"/>
</dbReference>
<dbReference type="EMBL" id="BLPG01000001">
    <property type="protein sequence ID" value="GFJ95515.1"/>
    <property type="molecule type" value="Genomic_DNA"/>
</dbReference>